<name>E8R073_ISOPI</name>
<dbReference type="EMBL" id="CP002353">
    <property type="protein sequence ID" value="ADV61191.1"/>
    <property type="molecule type" value="Genomic_DNA"/>
</dbReference>
<dbReference type="eggNOG" id="COG1216">
    <property type="taxonomic scope" value="Bacteria"/>
</dbReference>
<dbReference type="InterPro" id="IPR029044">
    <property type="entry name" value="Nucleotide-diphossugar_trans"/>
</dbReference>
<reference evidence="1 2" key="2">
    <citation type="journal article" date="2011" name="Stand. Genomic Sci.">
        <title>Complete genome sequence of Isosphaera pallida type strain (IS1B).</title>
        <authorList>
            <consortium name="US DOE Joint Genome Institute (JGI-PGF)"/>
            <person name="Goker M."/>
            <person name="Cleland D."/>
            <person name="Saunders E."/>
            <person name="Lapidus A."/>
            <person name="Nolan M."/>
            <person name="Lucas S."/>
            <person name="Hammon N."/>
            <person name="Deshpande S."/>
            <person name="Cheng J.F."/>
            <person name="Tapia R."/>
            <person name="Han C."/>
            <person name="Goodwin L."/>
            <person name="Pitluck S."/>
            <person name="Liolios K."/>
            <person name="Pagani I."/>
            <person name="Ivanova N."/>
            <person name="Mavromatis K."/>
            <person name="Pati A."/>
            <person name="Chen A."/>
            <person name="Palaniappan K."/>
            <person name="Land M."/>
            <person name="Hauser L."/>
            <person name="Chang Y.J."/>
            <person name="Jeffries C.D."/>
            <person name="Detter J.C."/>
            <person name="Beck B."/>
            <person name="Woyke T."/>
            <person name="Bristow J."/>
            <person name="Eisen J.A."/>
            <person name="Markowitz V."/>
            <person name="Hugenholtz P."/>
            <person name="Kyrpides N.C."/>
            <person name="Klenk H.P."/>
        </authorList>
    </citation>
    <scope>NUCLEOTIDE SEQUENCE [LARGE SCALE GENOMIC DNA]</scope>
    <source>
        <strain evidence="2">ATCC 43644 / DSM 9630 / IS1B</strain>
    </source>
</reference>
<protein>
    <recommendedName>
        <fullName evidence="3">Glycosyl transferase family 2</fullName>
    </recommendedName>
</protein>
<dbReference type="KEGG" id="ipa:Isop_0598"/>
<evidence type="ECO:0000313" key="2">
    <source>
        <dbReference type="Proteomes" id="UP000008631"/>
    </source>
</evidence>
<gene>
    <name evidence="1" type="ordered locus">Isop_0598</name>
</gene>
<dbReference type="InParanoid" id="E8R073"/>
<dbReference type="HOGENOM" id="CLU_933086_0_0_0"/>
<dbReference type="OrthoDB" id="7706704at2"/>
<keyword evidence="2" id="KW-1185">Reference proteome</keyword>
<dbReference type="SUPFAM" id="SSF53448">
    <property type="entry name" value="Nucleotide-diphospho-sugar transferases"/>
    <property type="match status" value="1"/>
</dbReference>
<organism evidence="1 2">
    <name type="scientific">Isosphaera pallida (strain ATCC 43644 / DSM 9630 / IS1B)</name>
    <dbReference type="NCBI Taxonomy" id="575540"/>
    <lineage>
        <taxon>Bacteria</taxon>
        <taxon>Pseudomonadati</taxon>
        <taxon>Planctomycetota</taxon>
        <taxon>Planctomycetia</taxon>
        <taxon>Isosphaerales</taxon>
        <taxon>Isosphaeraceae</taxon>
        <taxon>Isosphaera</taxon>
    </lineage>
</organism>
<evidence type="ECO:0008006" key="3">
    <source>
        <dbReference type="Google" id="ProtNLM"/>
    </source>
</evidence>
<dbReference type="Proteomes" id="UP000008631">
    <property type="component" value="Chromosome"/>
</dbReference>
<dbReference type="RefSeq" id="WP_013563480.1">
    <property type="nucleotide sequence ID" value="NC_014962.1"/>
</dbReference>
<reference key="1">
    <citation type="submission" date="2010-11" db="EMBL/GenBank/DDBJ databases">
        <title>The complete sequence of chromosome of Isophaera pallida ATCC 43644.</title>
        <authorList>
            <consortium name="US DOE Joint Genome Institute (JGI-PGF)"/>
            <person name="Lucas S."/>
            <person name="Copeland A."/>
            <person name="Lapidus A."/>
            <person name="Bruce D."/>
            <person name="Goodwin L."/>
            <person name="Pitluck S."/>
            <person name="Kyrpides N."/>
            <person name="Mavromatis K."/>
            <person name="Pagani I."/>
            <person name="Ivanova N."/>
            <person name="Saunders E."/>
            <person name="Brettin T."/>
            <person name="Detter J.C."/>
            <person name="Han C."/>
            <person name="Tapia R."/>
            <person name="Land M."/>
            <person name="Hauser L."/>
            <person name="Markowitz V."/>
            <person name="Cheng J.-F."/>
            <person name="Hugenholtz P."/>
            <person name="Woyke T."/>
            <person name="Wu D."/>
            <person name="Eisen J.A."/>
        </authorList>
    </citation>
    <scope>NUCLEOTIDE SEQUENCE</scope>
    <source>
        <strain>ATCC 43644</strain>
    </source>
</reference>
<dbReference type="AlphaFoldDB" id="E8R073"/>
<sequence>MIDVVLAVAEWEFAPAVRPRLRGWIDQACQRIAPLGNPIVVTANASKLVNDRTPPLVPELWAAGLQRARADWVVFTSLNLEIHNGWMEEIQRQIASVDESIAGIGGAIVPGVGWDQLSSLDRSVYALRYARYGRTDLPYLFPPGEHAAYRRSALLRPEIRQSWADGFWECDVQRTLVSHQYQFCFVPNLTLAYRGGLDRAAMMRNRYWHARQFGAKRGAIHQWGWPNRLIRSLGAPIAAGALMYRSLHQMRHQCILLEFRDIGDLLGLALAWSCGEAVGLLKPALLRSQIHAERSAEL</sequence>
<evidence type="ECO:0000313" key="1">
    <source>
        <dbReference type="EMBL" id="ADV61191.1"/>
    </source>
</evidence>
<accession>E8R073</accession>
<proteinExistence type="predicted"/>
<dbReference type="STRING" id="575540.Isop_0598"/>